<evidence type="ECO:0000256" key="2">
    <source>
        <dbReference type="ARBA" id="ARBA00022679"/>
    </source>
</evidence>
<evidence type="ECO:0000313" key="3">
    <source>
        <dbReference type="EMBL" id="MBB4803658.1"/>
    </source>
</evidence>
<evidence type="ECO:0000256" key="1">
    <source>
        <dbReference type="ARBA" id="ARBA00022676"/>
    </source>
</evidence>
<name>A0A7W7N8B1_9FLAO</name>
<keyword evidence="1" id="KW-0328">Glycosyltransferase</keyword>
<dbReference type="PANTHER" id="PTHR11927">
    <property type="entry name" value="GALACTOSIDE 2-L-FUCOSYLTRANSFERASE"/>
    <property type="match status" value="1"/>
</dbReference>
<evidence type="ECO:0000313" key="4">
    <source>
        <dbReference type="Proteomes" id="UP000561681"/>
    </source>
</evidence>
<dbReference type="GO" id="GO:0016020">
    <property type="term" value="C:membrane"/>
    <property type="evidence" value="ECO:0007669"/>
    <property type="project" value="InterPro"/>
</dbReference>
<reference evidence="3 4" key="1">
    <citation type="submission" date="2020-08" db="EMBL/GenBank/DDBJ databases">
        <title>Functional genomics of gut bacteria from endangered species of beetles.</title>
        <authorList>
            <person name="Carlos-Shanley C."/>
        </authorList>
    </citation>
    <scope>NUCLEOTIDE SEQUENCE [LARGE SCALE GENOMIC DNA]</scope>
    <source>
        <strain evidence="3 4">S00142</strain>
    </source>
</reference>
<dbReference type="PANTHER" id="PTHR11927:SF9">
    <property type="entry name" value="L-FUCOSYLTRANSFERASE"/>
    <property type="match status" value="1"/>
</dbReference>
<keyword evidence="2" id="KW-0808">Transferase</keyword>
<dbReference type="AlphaFoldDB" id="A0A7W7N8B1"/>
<dbReference type="InterPro" id="IPR002516">
    <property type="entry name" value="Glyco_trans_11"/>
</dbReference>
<dbReference type="Pfam" id="PF01531">
    <property type="entry name" value="Glyco_transf_11"/>
    <property type="match status" value="1"/>
</dbReference>
<dbReference type="EMBL" id="JACHLD010000006">
    <property type="protein sequence ID" value="MBB4803658.1"/>
    <property type="molecule type" value="Genomic_DNA"/>
</dbReference>
<proteinExistence type="predicted"/>
<evidence type="ECO:0008006" key="5">
    <source>
        <dbReference type="Google" id="ProtNLM"/>
    </source>
</evidence>
<dbReference type="Gene3D" id="3.40.50.11350">
    <property type="match status" value="1"/>
</dbReference>
<dbReference type="GO" id="GO:0005975">
    <property type="term" value="P:carbohydrate metabolic process"/>
    <property type="evidence" value="ECO:0007669"/>
    <property type="project" value="InterPro"/>
</dbReference>
<comment type="caution">
    <text evidence="3">The sequence shown here is derived from an EMBL/GenBank/DDBJ whole genome shotgun (WGS) entry which is preliminary data.</text>
</comment>
<organism evidence="3 4">
    <name type="scientific">Flavobacterium nitrogenifigens</name>
    <dbReference type="NCBI Taxonomy" id="1617283"/>
    <lineage>
        <taxon>Bacteria</taxon>
        <taxon>Pseudomonadati</taxon>
        <taxon>Bacteroidota</taxon>
        <taxon>Flavobacteriia</taxon>
        <taxon>Flavobacteriales</taxon>
        <taxon>Flavobacteriaceae</taxon>
        <taxon>Flavobacterium</taxon>
    </lineage>
</organism>
<keyword evidence="4" id="KW-1185">Reference proteome</keyword>
<dbReference type="GO" id="GO:0008107">
    <property type="term" value="F:galactoside 2-alpha-L-fucosyltransferase activity"/>
    <property type="evidence" value="ECO:0007669"/>
    <property type="project" value="InterPro"/>
</dbReference>
<dbReference type="RefSeq" id="WP_184165438.1">
    <property type="nucleotide sequence ID" value="NZ_JACHLD010000006.1"/>
</dbReference>
<accession>A0A7W7N8B1</accession>
<gene>
    <name evidence="3" type="ORF">HNP37_003733</name>
</gene>
<protein>
    <recommendedName>
        <fullName evidence="5">Glycosyl transferase family 11</fullName>
    </recommendedName>
</protein>
<dbReference type="Proteomes" id="UP000561681">
    <property type="component" value="Unassembled WGS sequence"/>
</dbReference>
<sequence>MILIKLQGGLGNQMFQYAFGSIMAKQNKTKIVIEDSAYRITDKRKGFTPRNFELSIFENHYEFVKESDISLFNNLSLLNRIKRKLKLNFPKKKEEETFEYSSELLALKAPVFFTGYFQSYKYFAGFEEYVKTLFSFSIDKLSQENKNLIHIFKQQNTIAVHIRRGDYVTDTITNQFHGLCDIQYYEQAILLIASKIQKPTLVFFSDDPEWVKQNFENLNFPKIYINHNKEENSWQDMFLMSICSHNIIANSSFSWWAAWLNDNKNKIVIAPKKWFKAKEIDIKSMIPEEWIII</sequence>
<dbReference type="CDD" id="cd11301">
    <property type="entry name" value="Fut1_Fut2_like"/>
    <property type="match status" value="1"/>
</dbReference>